<dbReference type="PIRSF" id="PIRSF001435">
    <property type="entry name" value="Nth"/>
    <property type="match status" value="1"/>
</dbReference>
<keyword evidence="6 12" id="KW-0408">Iron</keyword>
<keyword evidence="7 12" id="KW-0411">Iron-sulfur</keyword>
<dbReference type="OrthoDB" id="9800977at2"/>
<dbReference type="PANTHER" id="PTHR10359">
    <property type="entry name" value="A/G-SPECIFIC ADENINE GLYCOSYLASE/ENDONUCLEASE III"/>
    <property type="match status" value="1"/>
</dbReference>
<dbReference type="EC" id="4.2.99.18" evidence="12"/>
<dbReference type="SUPFAM" id="SSF48150">
    <property type="entry name" value="DNA-glycosylase"/>
    <property type="match status" value="1"/>
</dbReference>
<evidence type="ECO:0000256" key="3">
    <source>
        <dbReference type="ARBA" id="ARBA00022723"/>
    </source>
</evidence>
<dbReference type="InterPro" id="IPR005759">
    <property type="entry name" value="Nth"/>
</dbReference>
<dbReference type="PANTHER" id="PTHR10359:SF18">
    <property type="entry name" value="ENDONUCLEASE III"/>
    <property type="match status" value="1"/>
</dbReference>
<evidence type="ECO:0000256" key="11">
    <source>
        <dbReference type="ARBA" id="ARBA00023295"/>
    </source>
</evidence>
<keyword evidence="4 12" id="KW-0227">DNA damage</keyword>
<dbReference type="Pfam" id="PF00730">
    <property type="entry name" value="HhH-GPD"/>
    <property type="match status" value="1"/>
</dbReference>
<comment type="catalytic activity">
    <reaction evidence="12">
        <text>2'-deoxyribonucleotide-(2'-deoxyribose 5'-phosphate)-2'-deoxyribonucleotide-DNA = a 3'-end 2'-deoxyribonucleotide-(2,3-dehydro-2,3-deoxyribose 5'-phosphate)-DNA + a 5'-end 5'-phospho-2'-deoxyribonucleoside-DNA + H(+)</text>
        <dbReference type="Rhea" id="RHEA:66592"/>
        <dbReference type="Rhea" id="RHEA-COMP:13180"/>
        <dbReference type="Rhea" id="RHEA-COMP:16897"/>
        <dbReference type="Rhea" id="RHEA-COMP:17067"/>
        <dbReference type="ChEBI" id="CHEBI:15378"/>
        <dbReference type="ChEBI" id="CHEBI:136412"/>
        <dbReference type="ChEBI" id="CHEBI:157695"/>
        <dbReference type="ChEBI" id="CHEBI:167181"/>
        <dbReference type="EC" id="4.2.99.18"/>
    </reaction>
</comment>
<dbReference type="SMART" id="SM00478">
    <property type="entry name" value="ENDO3c"/>
    <property type="match status" value="1"/>
</dbReference>
<keyword evidence="9 12" id="KW-0234">DNA repair</keyword>
<evidence type="ECO:0000256" key="4">
    <source>
        <dbReference type="ARBA" id="ARBA00022763"/>
    </source>
</evidence>
<keyword evidence="3 12" id="KW-0479">Metal-binding</keyword>
<dbReference type="GO" id="GO:0051539">
    <property type="term" value="F:4 iron, 4 sulfur cluster binding"/>
    <property type="evidence" value="ECO:0007669"/>
    <property type="project" value="UniProtKB-UniRule"/>
</dbReference>
<comment type="function">
    <text evidence="12">DNA repair enzyme that has both DNA N-glycosylase activity and AP-lyase activity. The DNA N-glycosylase activity releases various damaged pyrimidines from DNA by cleaving the N-glycosidic bond, leaving an AP (apurinic/apyrimidinic) site. The AP-lyase activity cleaves the phosphodiester bond 3' to the AP site by a beta-elimination, leaving a 3'-terminal unsaturated sugar and a product with a terminal 5'-phosphate.</text>
</comment>
<comment type="similarity">
    <text evidence="1 12">Belongs to the Nth/MutY family.</text>
</comment>
<dbReference type="GO" id="GO:0046872">
    <property type="term" value="F:metal ion binding"/>
    <property type="evidence" value="ECO:0007669"/>
    <property type="project" value="UniProtKB-KW"/>
</dbReference>
<keyword evidence="8 12" id="KW-0238">DNA-binding</keyword>
<dbReference type="InterPro" id="IPR003265">
    <property type="entry name" value="HhH-GPD_domain"/>
</dbReference>
<keyword evidence="14" id="KW-0540">Nuclease</keyword>
<evidence type="ECO:0000256" key="7">
    <source>
        <dbReference type="ARBA" id="ARBA00023014"/>
    </source>
</evidence>
<dbReference type="NCBIfam" id="TIGR01083">
    <property type="entry name" value="nth"/>
    <property type="match status" value="1"/>
</dbReference>
<dbReference type="Pfam" id="PF00633">
    <property type="entry name" value="HHH"/>
    <property type="match status" value="1"/>
</dbReference>
<proteinExistence type="inferred from homology"/>
<comment type="cofactor">
    <cofactor evidence="12">
        <name>[4Fe-4S] cluster</name>
        <dbReference type="ChEBI" id="CHEBI:49883"/>
    </cofactor>
    <text evidence="12">Binds 1 [4Fe-4S] cluster.</text>
</comment>
<evidence type="ECO:0000256" key="6">
    <source>
        <dbReference type="ARBA" id="ARBA00023004"/>
    </source>
</evidence>
<dbReference type="GO" id="GO:0006285">
    <property type="term" value="P:base-excision repair, AP site formation"/>
    <property type="evidence" value="ECO:0007669"/>
    <property type="project" value="TreeGrafter"/>
</dbReference>
<evidence type="ECO:0000256" key="5">
    <source>
        <dbReference type="ARBA" id="ARBA00022801"/>
    </source>
</evidence>
<keyword evidence="14" id="KW-0255">Endonuclease</keyword>
<dbReference type="Gene3D" id="1.10.1670.10">
    <property type="entry name" value="Helix-hairpin-Helix base-excision DNA repair enzymes (C-terminal)"/>
    <property type="match status" value="1"/>
</dbReference>
<dbReference type="RefSeq" id="WP_158336333.1">
    <property type="nucleotide sequence ID" value="NZ_CP033004.1"/>
</dbReference>
<dbReference type="InterPro" id="IPR004036">
    <property type="entry name" value="Endonuclease-III-like_CS2"/>
</dbReference>
<dbReference type="PROSITE" id="PS01155">
    <property type="entry name" value="ENDONUCLEASE_III_2"/>
    <property type="match status" value="1"/>
</dbReference>
<protein>
    <recommendedName>
        <fullName evidence="12">Endonuclease III</fullName>
        <ecNumber evidence="12">4.2.99.18</ecNumber>
    </recommendedName>
    <alternativeName>
        <fullName evidence="12">DNA-(apurinic or apyrimidinic site) lyase</fullName>
    </alternativeName>
</protein>
<dbReference type="FunFam" id="1.10.1670.10:FF:000001">
    <property type="entry name" value="Endonuclease III"/>
    <property type="match status" value="1"/>
</dbReference>
<dbReference type="InterPro" id="IPR000445">
    <property type="entry name" value="HhH_motif"/>
</dbReference>
<dbReference type="EMBL" id="CP033004">
    <property type="protein sequence ID" value="QCI23150.1"/>
    <property type="molecule type" value="Genomic_DNA"/>
</dbReference>
<dbReference type="GO" id="GO:0140078">
    <property type="term" value="F:class I DNA-(apurinic or apyrimidinic site) endonuclease activity"/>
    <property type="evidence" value="ECO:0007669"/>
    <property type="project" value="UniProtKB-EC"/>
</dbReference>
<evidence type="ECO:0000256" key="1">
    <source>
        <dbReference type="ARBA" id="ARBA00008343"/>
    </source>
</evidence>
<keyword evidence="5 12" id="KW-0378">Hydrolase</keyword>
<feature type="domain" description="HhH-GPD" evidence="13">
    <location>
        <begin position="38"/>
        <end position="185"/>
    </location>
</feature>
<dbReference type="Gene3D" id="1.10.340.30">
    <property type="entry name" value="Hypothetical protein, domain 2"/>
    <property type="match status" value="1"/>
</dbReference>
<evidence type="ECO:0000313" key="15">
    <source>
        <dbReference type="Proteomes" id="UP000298566"/>
    </source>
</evidence>
<feature type="binding site" evidence="12">
    <location>
        <position position="194"/>
    </location>
    <ligand>
        <name>[4Fe-4S] cluster</name>
        <dbReference type="ChEBI" id="CHEBI:49883"/>
    </ligand>
</feature>
<sequence length="210" mass="23984">MSNDKLNKILLLFSKVNPKPKMELKFSSDFELLISVILSAQSTDRMVNKVTKSLYGIANTPVSILSMGLHSLREKIKQLGLFNKKSVNIINTCIILINKYQGRVPNNMTDLQSLPGVGRKTANVILNCIFNKNVIAVDTHVFRVCNRIGIIQEKTVFDAEMRLLKIVPESFKLYFHNWFVLHGRYVCSSKLPKCSICLISHLCKFKHKRM</sequence>
<evidence type="ECO:0000256" key="10">
    <source>
        <dbReference type="ARBA" id="ARBA00023239"/>
    </source>
</evidence>
<dbReference type="HAMAP" id="MF_00942">
    <property type="entry name" value="Nth"/>
    <property type="match status" value="1"/>
</dbReference>
<dbReference type="FunFam" id="1.10.340.30:FF:000001">
    <property type="entry name" value="Endonuclease III"/>
    <property type="match status" value="1"/>
</dbReference>
<keyword evidence="2 12" id="KW-0004">4Fe-4S</keyword>
<evidence type="ECO:0000256" key="8">
    <source>
        <dbReference type="ARBA" id="ARBA00023125"/>
    </source>
</evidence>
<dbReference type="InterPro" id="IPR023170">
    <property type="entry name" value="HhH_base_excis_C"/>
</dbReference>
<evidence type="ECO:0000259" key="13">
    <source>
        <dbReference type="SMART" id="SM00478"/>
    </source>
</evidence>
<dbReference type="CDD" id="cd00056">
    <property type="entry name" value="ENDO3c"/>
    <property type="match status" value="1"/>
</dbReference>
<reference evidence="14 15" key="1">
    <citation type="submission" date="2018-10" db="EMBL/GenBank/DDBJ databases">
        <title>Comparative functional genomics of the obligate endosymbiont Buchnera aphidicola.</title>
        <authorList>
            <person name="Chong R.A."/>
        </authorList>
    </citation>
    <scope>NUCLEOTIDE SEQUENCE [LARGE SCALE GENOMIC DNA]</scope>
    <source>
        <strain evidence="14 15">Mrh</strain>
    </source>
</reference>
<keyword evidence="11 12" id="KW-0326">Glycosidase</keyword>
<evidence type="ECO:0000256" key="2">
    <source>
        <dbReference type="ARBA" id="ARBA00022485"/>
    </source>
</evidence>
<feature type="binding site" evidence="12">
    <location>
        <position position="197"/>
    </location>
    <ligand>
        <name>[4Fe-4S] cluster</name>
        <dbReference type="ChEBI" id="CHEBI:49883"/>
    </ligand>
</feature>
<keyword evidence="10 12" id="KW-0456">Lyase</keyword>
<organism evidence="14 15">
    <name type="scientific">Buchnera aphidicola subsp. Melaphis rhois</name>
    <dbReference type="NCBI Taxonomy" id="118103"/>
    <lineage>
        <taxon>Bacteria</taxon>
        <taxon>Pseudomonadati</taxon>
        <taxon>Pseudomonadota</taxon>
        <taxon>Gammaproteobacteria</taxon>
        <taxon>Enterobacterales</taxon>
        <taxon>Erwiniaceae</taxon>
        <taxon>Buchnera</taxon>
    </lineage>
</organism>
<accession>A0A4D6YBX2</accession>
<feature type="binding site" evidence="12">
    <location>
        <position position="187"/>
    </location>
    <ligand>
        <name>[4Fe-4S] cluster</name>
        <dbReference type="ChEBI" id="CHEBI:49883"/>
    </ligand>
</feature>
<evidence type="ECO:0000313" key="14">
    <source>
        <dbReference type="EMBL" id="QCI23150.1"/>
    </source>
</evidence>
<dbReference type="AlphaFoldDB" id="A0A4D6YBX2"/>
<gene>
    <name evidence="12 14" type="primary">nth</name>
    <name evidence="14" type="ORF">D9V73_00570</name>
</gene>
<evidence type="ECO:0000256" key="9">
    <source>
        <dbReference type="ARBA" id="ARBA00023204"/>
    </source>
</evidence>
<dbReference type="GO" id="GO:0003677">
    <property type="term" value="F:DNA binding"/>
    <property type="evidence" value="ECO:0007669"/>
    <property type="project" value="UniProtKB-UniRule"/>
</dbReference>
<dbReference type="GO" id="GO:0019104">
    <property type="term" value="F:DNA N-glycosylase activity"/>
    <property type="evidence" value="ECO:0007669"/>
    <property type="project" value="UniProtKB-UniRule"/>
</dbReference>
<name>A0A4D6YBX2_BUCMH</name>
<dbReference type="Proteomes" id="UP000298566">
    <property type="component" value="Chromosome"/>
</dbReference>
<dbReference type="InterPro" id="IPR011257">
    <property type="entry name" value="DNA_glycosylase"/>
</dbReference>
<feature type="binding site" evidence="12">
    <location>
        <position position="203"/>
    </location>
    <ligand>
        <name>[4Fe-4S] cluster</name>
        <dbReference type="ChEBI" id="CHEBI:49883"/>
    </ligand>
</feature>
<evidence type="ECO:0000256" key="12">
    <source>
        <dbReference type="HAMAP-Rule" id="MF_00942"/>
    </source>
</evidence>